<dbReference type="Pfam" id="PF00415">
    <property type="entry name" value="RCC1"/>
    <property type="match status" value="1"/>
</dbReference>
<dbReference type="GO" id="GO:0031267">
    <property type="term" value="F:small GTPase binding"/>
    <property type="evidence" value="ECO:0007669"/>
    <property type="project" value="TreeGrafter"/>
</dbReference>
<dbReference type="Gene3D" id="2.130.10.30">
    <property type="entry name" value="Regulator of chromosome condensation 1/beta-lactamase-inhibitor protein II"/>
    <property type="match status" value="1"/>
</dbReference>
<comment type="caution">
    <text evidence="2">The sequence shown here is derived from an EMBL/GenBank/DDBJ whole genome shotgun (WGS) entry which is preliminary data.</text>
</comment>
<reference evidence="2 3" key="1">
    <citation type="journal article" date="2014" name="Am. J. Bot.">
        <title>Genome assembly and annotation for red clover (Trifolium pratense; Fabaceae).</title>
        <authorList>
            <person name="Istvanek J."/>
            <person name="Jaros M."/>
            <person name="Krenek A."/>
            <person name="Repkova J."/>
        </authorList>
    </citation>
    <scope>NUCLEOTIDE SEQUENCE [LARGE SCALE GENOMIC DNA]</scope>
    <source>
        <strain evidence="3">cv. Tatra</strain>
        <tissue evidence="2">Young leaves</tissue>
    </source>
</reference>
<dbReference type="PROSITE" id="PS00626">
    <property type="entry name" value="RCC1_2"/>
    <property type="match status" value="1"/>
</dbReference>
<accession>A0A2K3M3S9</accession>
<gene>
    <name evidence="2" type="ORF">L195_g041510</name>
</gene>
<dbReference type="ExpressionAtlas" id="A0A2K3M3S9">
    <property type="expression patterns" value="baseline"/>
</dbReference>
<dbReference type="InterPro" id="IPR000408">
    <property type="entry name" value="Reg_chr_condens"/>
</dbReference>
<sequence length="162" mass="17359">MSASEAEKKVEQENEVPKGGELLFCGATCWDIVGRRKGPAEGNLVSPSRLRPLVGIDIRYVASGCASCHCVALDVEGRCYTWGRQLGHGDTIQRDRPTVVSELSKYKIVQAGAGRSHTVVVTDDGNSLAFGWNKHGQLGSGSAKTGMVSAVYILRVTFVCSM</sequence>
<dbReference type="PANTHER" id="PTHR46207">
    <property type="entry name" value="PROTEIN RCC2"/>
    <property type="match status" value="1"/>
</dbReference>
<dbReference type="SUPFAM" id="SSF50985">
    <property type="entry name" value="RCC1/BLIP-II"/>
    <property type="match status" value="1"/>
</dbReference>
<dbReference type="PANTHER" id="PTHR46207:SF1">
    <property type="entry name" value="PROTEIN RCC2"/>
    <property type="match status" value="1"/>
</dbReference>
<proteinExistence type="predicted"/>
<feature type="repeat" description="RCC1" evidence="1">
    <location>
        <begin position="77"/>
        <end position="124"/>
    </location>
</feature>
<dbReference type="InterPro" id="IPR009091">
    <property type="entry name" value="RCC1/BLIP-II"/>
</dbReference>
<dbReference type="PROSITE" id="PS50012">
    <property type="entry name" value="RCC1_3"/>
    <property type="match status" value="1"/>
</dbReference>
<dbReference type="EMBL" id="ASHM01048743">
    <property type="protein sequence ID" value="PNX85441.1"/>
    <property type="molecule type" value="Genomic_DNA"/>
</dbReference>
<evidence type="ECO:0000313" key="3">
    <source>
        <dbReference type="Proteomes" id="UP000236291"/>
    </source>
</evidence>
<reference evidence="2 3" key="2">
    <citation type="journal article" date="2017" name="Front. Plant Sci.">
        <title>Gene Classification and Mining of Molecular Markers Useful in Red Clover (Trifolium pratense) Breeding.</title>
        <authorList>
            <person name="Istvanek J."/>
            <person name="Dluhosova J."/>
            <person name="Dluhos P."/>
            <person name="Patkova L."/>
            <person name="Nedelnik J."/>
            <person name="Repkova J."/>
        </authorList>
    </citation>
    <scope>NUCLEOTIDE SEQUENCE [LARGE SCALE GENOMIC DNA]</scope>
    <source>
        <strain evidence="3">cv. Tatra</strain>
        <tissue evidence="2">Young leaves</tissue>
    </source>
</reference>
<evidence type="ECO:0000256" key="1">
    <source>
        <dbReference type="PROSITE-ProRule" id="PRU00235"/>
    </source>
</evidence>
<dbReference type="AlphaFoldDB" id="A0A2K3M3S9"/>
<name>A0A2K3M3S9_TRIPR</name>
<dbReference type="Proteomes" id="UP000236291">
    <property type="component" value="Unassembled WGS sequence"/>
</dbReference>
<dbReference type="InterPro" id="IPR028641">
    <property type="entry name" value="RCC2"/>
</dbReference>
<dbReference type="STRING" id="57577.A0A2K3M3S9"/>
<protein>
    <submittedName>
        <fullName evidence="2">Protein RCC2-like</fullName>
    </submittedName>
</protein>
<dbReference type="GO" id="GO:0016020">
    <property type="term" value="C:membrane"/>
    <property type="evidence" value="ECO:0007669"/>
    <property type="project" value="TreeGrafter"/>
</dbReference>
<organism evidence="2 3">
    <name type="scientific">Trifolium pratense</name>
    <name type="common">Red clover</name>
    <dbReference type="NCBI Taxonomy" id="57577"/>
    <lineage>
        <taxon>Eukaryota</taxon>
        <taxon>Viridiplantae</taxon>
        <taxon>Streptophyta</taxon>
        <taxon>Embryophyta</taxon>
        <taxon>Tracheophyta</taxon>
        <taxon>Spermatophyta</taxon>
        <taxon>Magnoliopsida</taxon>
        <taxon>eudicotyledons</taxon>
        <taxon>Gunneridae</taxon>
        <taxon>Pentapetalae</taxon>
        <taxon>rosids</taxon>
        <taxon>fabids</taxon>
        <taxon>Fabales</taxon>
        <taxon>Fabaceae</taxon>
        <taxon>Papilionoideae</taxon>
        <taxon>50 kb inversion clade</taxon>
        <taxon>NPAAA clade</taxon>
        <taxon>Hologalegina</taxon>
        <taxon>IRL clade</taxon>
        <taxon>Trifolieae</taxon>
        <taxon>Trifolium</taxon>
    </lineage>
</organism>
<evidence type="ECO:0000313" key="2">
    <source>
        <dbReference type="EMBL" id="PNX85441.1"/>
    </source>
</evidence>